<feature type="domain" description="Response regulatory" evidence="12">
    <location>
        <begin position="3"/>
        <end position="121"/>
    </location>
</feature>
<name>A0AA37JLV0_9FIRM</name>
<dbReference type="GO" id="GO:0043565">
    <property type="term" value="F:sequence-specific DNA binding"/>
    <property type="evidence" value="ECO:0007669"/>
    <property type="project" value="InterPro"/>
</dbReference>
<evidence type="ECO:0000256" key="9">
    <source>
        <dbReference type="ARBA" id="ARBA00024867"/>
    </source>
</evidence>
<keyword evidence="8" id="KW-0804">Transcription</keyword>
<dbReference type="RefSeq" id="WP_118040496.1">
    <property type="nucleotide sequence ID" value="NZ_BQNJ01000002.1"/>
</dbReference>
<dbReference type="SUPFAM" id="SSF46689">
    <property type="entry name" value="Homeodomain-like"/>
    <property type="match status" value="2"/>
</dbReference>
<evidence type="ECO:0000256" key="3">
    <source>
        <dbReference type="ARBA" id="ARBA00022490"/>
    </source>
</evidence>
<dbReference type="Gene3D" id="1.10.10.60">
    <property type="entry name" value="Homeodomain-like"/>
    <property type="match status" value="2"/>
</dbReference>
<dbReference type="Proteomes" id="UP001055091">
    <property type="component" value="Unassembled WGS sequence"/>
</dbReference>
<dbReference type="InterPro" id="IPR011006">
    <property type="entry name" value="CheY-like_superfamily"/>
</dbReference>
<accession>A0AA37JLV0</accession>
<dbReference type="EMBL" id="BQNJ01000002">
    <property type="protein sequence ID" value="GKH03357.1"/>
    <property type="molecule type" value="Genomic_DNA"/>
</dbReference>
<dbReference type="InterPro" id="IPR009057">
    <property type="entry name" value="Homeodomain-like_sf"/>
</dbReference>
<evidence type="ECO:0000259" key="11">
    <source>
        <dbReference type="PROSITE" id="PS01124"/>
    </source>
</evidence>
<dbReference type="InterPro" id="IPR018062">
    <property type="entry name" value="HTH_AraC-typ_CS"/>
</dbReference>
<dbReference type="PANTHER" id="PTHR42713:SF3">
    <property type="entry name" value="TRANSCRIPTIONAL REGULATORY PROTEIN HPTR"/>
    <property type="match status" value="1"/>
</dbReference>
<evidence type="ECO:0000256" key="2">
    <source>
        <dbReference type="ARBA" id="ARBA00018672"/>
    </source>
</evidence>
<evidence type="ECO:0000313" key="13">
    <source>
        <dbReference type="EMBL" id="GKH03357.1"/>
    </source>
</evidence>
<evidence type="ECO:0000256" key="10">
    <source>
        <dbReference type="PROSITE-ProRule" id="PRU00169"/>
    </source>
</evidence>
<dbReference type="GO" id="GO:0005737">
    <property type="term" value="C:cytoplasm"/>
    <property type="evidence" value="ECO:0007669"/>
    <property type="project" value="UniProtKB-SubCell"/>
</dbReference>
<keyword evidence="6" id="KW-0805">Transcription regulation</keyword>
<dbReference type="PROSITE" id="PS01124">
    <property type="entry name" value="HTH_ARAC_FAMILY_2"/>
    <property type="match status" value="1"/>
</dbReference>
<dbReference type="GO" id="GO:0000160">
    <property type="term" value="P:phosphorelay signal transduction system"/>
    <property type="evidence" value="ECO:0007669"/>
    <property type="project" value="UniProtKB-KW"/>
</dbReference>
<dbReference type="PROSITE" id="PS50110">
    <property type="entry name" value="RESPONSE_REGULATORY"/>
    <property type="match status" value="1"/>
</dbReference>
<protein>
    <recommendedName>
        <fullName evidence="2">Stage 0 sporulation protein A homolog</fullName>
    </recommendedName>
</protein>
<evidence type="ECO:0000313" key="14">
    <source>
        <dbReference type="Proteomes" id="UP001055091"/>
    </source>
</evidence>
<comment type="caution">
    <text evidence="13">The sequence shown here is derived from an EMBL/GenBank/DDBJ whole genome shotgun (WGS) entry which is preliminary data.</text>
</comment>
<evidence type="ECO:0000256" key="5">
    <source>
        <dbReference type="ARBA" id="ARBA00023012"/>
    </source>
</evidence>
<comment type="subcellular location">
    <subcellularLocation>
        <location evidence="1">Cytoplasm</location>
    </subcellularLocation>
</comment>
<feature type="domain" description="HTH araC/xylS-type" evidence="11">
    <location>
        <begin position="405"/>
        <end position="503"/>
    </location>
</feature>
<comment type="function">
    <text evidence="9">May play the central regulatory role in sporulation. It may be an element of the effector pathway responsible for the activation of sporulation genes in response to nutritional stress. Spo0A may act in concert with spo0H (a sigma factor) to control the expression of some genes that are critical to the sporulation process.</text>
</comment>
<gene>
    <name evidence="13" type="ORF">CE91St55_53380</name>
</gene>
<evidence type="ECO:0000256" key="7">
    <source>
        <dbReference type="ARBA" id="ARBA00023125"/>
    </source>
</evidence>
<dbReference type="InterPro" id="IPR051552">
    <property type="entry name" value="HptR"/>
</dbReference>
<dbReference type="InterPro" id="IPR001789">
    <property type="entry name" value="Sig_transdc_resp-reg_receiver"/>
</dbReference>
<dbReference type="SMART" id="SM00448">
    <property type="entry name" value="REC"/>
    <property type="match status" value="1"/>
</dbReference>
<dbReference type="Pfam" id="PF00072">
    <property type="entry name" value="Response_reg"/>
    <property type="match status" value="1"/>
</dbReference>
<evidence type="ECO:0000256" key="8">
    <source>
        <dbReference type="ARBA" id="ARBA00023163"/>
    </source>
</evidence>
<keyword evidence="7" id="KW-0238">DNA-binding</keyword>
<sequence length="516" mass="59106">MYRILIADDEFWVGRWLSQVLKESPFEVEVAGISENGEEAFKALTDTRPDILITDINMPLIDGLDVLKRLEEAGEKLPKTIVISGYDEFEYARRAIELEVMAYLLKPLERSAVYEAVEKAVAALEKEQERKAQTRDGFTAGVENILTEYLRSPGDETKRRLCRLMDSEQGRSGFYELALFQMRRLEKSALTREEIRSRLEEAAAGKAIYLCPLDRFTWGVLITDIVKPAGFRLDESVLVKLLHNYEYGLSGAHGDPGEIDEAFAEARESIILRLGREGKTEAFPVSESDLYTDFITALKAGNMERLKECTAKACGLFIQKGYDLTSCLNFYFVLSGEVIKLLNDRYKEQNRTEYLALIEEGYDFSVRIRNYYSIRSICHRFEEYAGKAASCLKEEDCMDVAVIVKRIQREIREHYSEDISLAWVTDEYGINPSYFSKKFKDETGVNFIDYLTEVRIGQAKELLSHTNLSVSAVSLRVGFKEAKYFSRVFASLTGEKPSEYRERVKREGELREENAD</sequence>
<dbReference type="SMART" id="SM00342">
    <property type="entry name" value="HTH_ARAC"/>
    <property type="match status" value="1"/>
</dbReference>
<evidence type="ECO:0000256" key="4">
    <source>
        <dbReference type="ARBA" id="ARBA00022553"/>
    </source>
</evidence>
<evidence type="ECO:0000256" key="6">
    <source>
        <dbReference type="ARBA" id="ARBA00023015"/>
    </source>
</evidence>
<evidence type="ECO:0000256" key="1">
    <source>
        <dbReference type="ARBA" id="ARBA00004496"/>
    </source>
</evidence>
<dbReference type="Gene3D" id="3.40.50.2300">
    <property type="match status" value="1"/>
</dbReference>
<feature type="modified residue" description="4-aspartylphosphate" evidence="10">
    <location>
        <position position="55"/>
    </location>
</feature>
<proteinExistence type="predicted"/>
<dbReference type="CDD" id="cd17536">
    <property type="entry name" value="REC_YesN-like"/>
    <property type="match status" value="1"/>
</dbReference>
<organism evidence="13 14">
    <name type="scientific">Hungatella hathewayi</name>
    <dbReference type="NCBI Taxonomy" id="154046"/>
    <lineage>
        <taxon>Bacteria</taxon>
        <taxon>Bacillati</taxon>
        <taxon>Bacillota</taxon>
        <taxon>Clostridia</taxon>
        <taxon>Lachnospirales</taxon>
        <taxon>Lachnospiraceae</taxon>
        <taxon>Hungatella</taxon>
    </lineage>
</organism>
<evidence type="ECO:0000259" key="12">
    <source>
        <dbReference type="PROSITE" id="PS50110"/>
    </source>
</evidence>
<dbReference type="SUPFAM" id="SSF52172">
    <property type="entry name" value="CheY-like"/>
    <property type="match status" value="1"/>
</dbReference>
<keyword evidence="3" id="KW-0963">Cytoplasm</keyword>
<keyword evidence="4 10" id="KW-0597">Phosphoprotein</keyword>
<reference evidence="13" key="1">
    <citation type="submission" date="2022-01" db="EMBL/GenBank/DDBJ databases">
        <title>Novel bile acid biosynthetic pathways are enriched in the microbiome of centenarians.</title>
        <authorList>
            <person name="Sato Y."/>
            <person name="Atarashi K."/>
            <person name="Plichta R.D."/>
            <person name="Arai Y."/>
            <person name="Sasajima S."/>
            <person name="Kearney M.S."/>
            <person name="Suda W."/>
            <person name="Takeshita K."/>
            <person name="Sasaki T."/>
            <person name="Okamoto S."/>
            <person name="Skelly N.A."/>
            <person name="Okamura Y."/>
            <person name="Vlamakis H."/>
            <person name="Li Y."/>
            <person name="Tanoue T."/>
            <person name="Takei H."/>
            <person name="Nittono H."/>
            <person name="Narushima S."/>
            <person name="Irie J."/>
            <person name="Itoh H."/>
            <person name="Moriya K."/>
            <person name="Sugiura Y."/>
            <person name="Suematsu M."/>
            <person name="Moritoki N."/>
            <person name="Shibata S."/>
            <person name="Littman R.D."/>
            <person name="Fischbach A.M."/>
            <person name="Uwamino Y."/>
            <person name="Inoue T."/>
            <person name="Honda A."/>
            <person name="Hattori M."/>
            <person name="Murai T."/>
            <person name="Xavier J.R."/>
            <person name="Hirose N."/>
            <person name="Honda K."/>
        </authorList>
    </citation>
    <scope>NUCLEOTIDE SEQUENCE</scope>
    <source>
        <strain evidence="13">CE91-St55</strain>
    </source>
</reference>
<dbReference type="GO" id="GO:0003700">
    <property type="term" value="F:DNA-binding transcription factor activity"/>
    <property type="evidence" value="ECO:0007669"/>
    <property type="project" value="InterPro"/>
</dbReference>
<dbReference type="PANTHER" id="PTHR42713">
    <property type="entry name" value="HISTIDINE KINASE-RELATED"/>
    <property type="match status" value="1"/>
</dbReference>
<dbReference type="PROSITE" id="PS00041">
    <property type="entry name" value="HTH_ARAC_FAMILY_1"/>
    <property type="match status" value="1"/>
</dbReference>
<dbReference type="Pfam" id="PF12833">
    <property type="entry name" value="HTH_18"/>
    <property type="match status" value="1"/>
</dbReference>
<keyword evidence="5" id="KW-0902">Two-component regulatory system</keyword>
<dbReference type="AlphaFoldDB" id="A0AA37JLV0"/>
<dbReference type="InterPro" id="IPR018060">
    <property type="entry name" value="HTH_AraC"/>
</dbReference>